<proteinExistence type="predicted"/>
<evidence type="ECO:0000259" key="1">
    <source>
        <dbReference type="Pfam" id="PF17900"/>
    </source>
</evidence>
<protein>
    <recommendedName>
        <fullName evidence="1">Aminopeptidase N-like N-terminal domain-containing protein</fullName>
    </recommendedName>
</protein>
<dbReference type="EMBL" id="JAAAIL010000728">
    <property type="protein sequence ID" value="KAG0273556.1"/>
    <property type="molecule type" value="Genomic_DNA"/>
</dbReference>
<name>A0AAD4H5R8_9FUNG</name>
<dbReference type="InterPro" id="IPR045357">
    <property type="entry name" value="Aminopeptidase_N-like_N"/>
</dbReference>
<dbReference type="AlphaFoldDB" id="A0AAD4H5R8"/>
<evidence type="ECO:0000313" key="2">
    <source>
        <dbReference type="EMBL" id="KAG0273556.1"/>
    </source>
</evidence>
<dbReference type="Gene3D" id="2.60.40.1730">
    <property type="entry name" value="tricorn interacting facor f3 domain"/>
    <property type="match status" value="1"/>
</dbReference>
<dbReference type="InterPro" id="IPR042097">
    <property type="entry name" value="Aminopeptidase_N-like_N_sf"/>
</dbReference>
<comment type="caution">
    <text evidence="2">The sequence shown here is derived from an EMBL/GenBank/DDBJ whole genome shotgun (WGS) entry which is preliminary data.</text>
</comment>
<feature type="domain" description="Aminopeptidase N-like N-terminal" evidence="1">
    <location>
        <begin position="40"/>
        <end position="131"/>
    </location>
</feature>
<dbReference type="Proteomes" id="UP001194580">
    <property type="component" value="Unassembled WGS sequence"/>
</dbReference>
<dbReference type="SUPFAM" id="SSF63737">
    <property type="entry name" value="Leukotriene A4 hydrolase N-terminal domain"/>
    <property type="match status" value="1"/>
</dbReference>
<evidence type="ECO:0000313" key="3">
    <source>
        <dbReference type="Proteomes" id="UP001194580"/>
    </source>
</evidence>
<dbReference type="Pfam" id="PF17900">
    <property type="entry name" value="Peptidase_M1_N"/>
    <property type="match status" value="1"/>
</dbReference>
<sequence length="134" mass="15345">MEYQSLVVVQLKALMDYRFLVPIQLKTLIEYQSLVRIQLKTHRICIAEPTFGITINAKELNIQKATARDHLTDHSVTATSVSYHVEDESITLEFPEMLHIGTSWILEIAYIGVINDKLSGFYRSVYTDANNNVQ</sequence>
<gene>
    <name evidence="2" type="ORF">BGZ95_010636</name>
</gene>
<organism evidence="2 3">
    <name type="scientific">Linnemannia exigua</name>
    <dbReference type="NCBI Taxonomy" id="604196"/>
    <lineage>
        <taxon>Eukaryota</taxon>
        <taxon>Fungi</taxon>
        <taxon>Fungi incertae sedis</taxon>
        <taxon>Mucoromycota</taxon>
        <taxon>Mortierellomycotina</taxon>
        <taxon>Mortierellomycetes</taxon>
        <taxon>Mortierellales</taxon>
        <taxon>Mortierellaceae</taxon>
        <taxon>Linnemannia</taxon>
    </lineage>
</organism>
<reference evidence="2" key="1">
    <citation type="journal article" date="2020" name="Fungal Divers.">
        <title>Resolving the Mortierellaceae phylogeny through synthesis of multi-gene phylogenetics and phylogenomics.</title>
        <authorList>
            <person name="Vandepol N."/>
            <person name="Liber J."/>
            <person name="Desiro A."/>
            <person name="Na H."/>
            <person name="Kennedy M."/>
            <person name="Barry K."/>
            <person name="Grigoriev I.V."/>
            <person name="Miller A.N."/>
            <person name="O'Donnell K."/>
            <person name="Stajich J.E."/>
            <person name="Bonito G."/>
        </authorList>
    </citation>
    <scope>NUCLEOTIDE SEQUENCE</scope>
    <source>
        <strain evidence="2">NRRL 28262</strain>
    </source>
</reference>
<keyword evidence="3" id="KW-1185">Reference proteome</keyword>
<accession>A0AAD4H5R8</accession>